<keyword evidence="1" id="KW-0175">Coiled coil</keyword>
<comment type="caution">
    <text evidence="3">The sequence shown here is derived from an EMBL/GenBank/DDBJ whole genome shotgun (WGS) entry which is preliminary data.</text>
</comment>
<feature type="region of interest" description="Disordered" evidence="2">
    <location>
        <begin position="393"/>
        <end position="412"/>
    </location>
</feature>
<dbReference type="AlphaFoldDB" id="A0A8J2STP9"/>
<evidence type="ECO:0000313" key="3">
    <source>
        <dbReference type="EMBL" id="CAH0373512.1"/>
    </source>
</evidence>
<feature type="region of interest" description="Disordered" evidence="2">
    <location>
        <begin position="909"/>
        <end position="935"/>
    </location>
</feature>
<evidence type="ECO:0000256" key="2">
    <source>
        <dbReference type="SAM" id="MobiDB-lite"/>
    </source>
</evidence>
<feature type="compositionally biased region" description="Polar residues" evidence="2">
    <location>
        <begin position="554"/>
        <end position="572"/>
    </location>
</feature>
<accession>A0A8J2STP9</accession>
<feature type="compositionally biased region" description="Basic residues" evidence="2">
    <location>
        <begin position="598"/>
        <end position="613"/>
    </location>
</feature>
<dbReference type="OrthoDB" id="10691684at2759"/>
<evidence type="ECO:0000256" key="1">
    <source>
        <dbReference type="SAM" id="Coils"/>
    </source>
</evidence>
<feature type="region of interest" description="Disordered" evidence="2">
    <location>
        <begin position="522"/>
        <end position="636"/>
    </location>
</feature>
<protein>
    <submittedName>
        <fullName evidence="3">Uncharacterized protein</fullName>
    </submittedName>
</protein>
<sequence length="966" mass="106421">MAEQRRDAPAAAVTKVKKIGHVRIAAREFEKGAALPLKEACRALFTASHRDDGVNDADRLWCGHGIAIVLPGDLLDNLRGVGMDPLTNEEVPVLPPQRLRLLLSPAPMWPIDPFSAKRSVAAFVEDLPTDDTESSDSEIDIPARRPTVVTCSPNDAFYASHKNEPSHLVLCAAGSSEPHCPIESAPFGVHVSQKVLRRGDRIVIARPADCLDAAGRRQKRSQVTVDTKNVMPPGEAKAAHTLCRGVIRHVAAGRFFYDVAPEDHEAHCSMLWTGSAIFRVVNAPTGAKAYRGRSQSFKSMRVELIGLRSRPRPQPPRDVDALIRRYDLDADESSQGTRDSALLGAVHIDEGRERAKRLREKWREPHNSRGRWTHEGIGIDSFLDQVRAEGDERERLRDLKRQEPPPVRRDDGGQRAIKRILRRQLKEFFLGEPWVPGPPPDLDKMDSAPRFVAENCALKGVDSLMKLAMAYIGINRLDGAAECLTCVARACAKPGTEGLERGLEVLGNEECLLALAEALKGPPVQPDAWDGASSDDESTTSRTSSYYSGLPSPAGSQSSHYSTASRASHSTMGSSRPGSRQRRNRSRPGSALNTPRRPGSRSRSRPGSRKKSRPATPDESRPATATSDDSEADRERLRVQAEADAKAAQEEEEALAKQAMAEEKLRRERECQELLAASAGEIVAAIARRTNYDGLQRLKMMPEAVCASLRGLCETDDAEDGLGRVSAWAHGVLRCADGLARGDFLALDLRNGKAPNFLRRLNPSLSALDRNGGDSYDCSQRVEHYCHKSDKPWKLLPQVDTIDPHDGYMVRAAPKYEVAKLILADLKRSKQPCSLTSWGGVGDDLLGRRTVVTRSFDETNRPPPEPLPEDETQKVFDEEMAKRVTPEGVAEVEAERADTACRAAMHPRQFVPDGERGPPVTLDERSRRPVTGTREYARRALPAPLVPSLKLRKRVFDRKITGRLGD</sequence>
<dbReference type="EMBL" id="CAKKNE010000004">
    <property type="protein sequence ID" value="CAH0373512.1"/>
    <property type="molecule type" value="Genomic_DNA"/>
</dbReference>
<reference evidence="3" key="1">
    <citation type="submission" date="2021-11" db="EMBL/GenBank/DDBJ databases">
        <authorList>
            <consortium name="Genoscope - CEA"/>
            <person name="William W."/>
        </authorList>
    </citation>
    <scope>NUCLEOTIDE SEQUENCE</scope>
</reference>
<keyword evidence="4" id="KW-1185">Reference proteome</keyword>
<name>A0A8J2STP9_9STRA</name>
<gene>
    <name evidence="3" type="ORF">PECAL_4P07170</name>
</gene>
<organism evidence="3 4">
    <name type="scientific">Pelagomonas calceolata</name>
    <dbReference type="NCBI Taxonomy" id="35677"/>
    <lineage>
        <taxon>Eukaryota</taxon>
        <taxon>Sar</taxon>
        <taxon>Stramenopiles</taxon>
        <taxon>Ochrophyta</taxon>
        <taxon>Pelagophyceae</taxon>
        <taxon>Pelagomonadales</taxon>
        <taxon>Pelagomonadaceae</taxon>
        <taxon>Pelagomonas</taxon>
    </lineage>
</organism>
<proteinExistence type="predicted"/>
<evidence type="ECO:0000313" key="4">
    <source>
        <dbReference type="Proteomes" id="UP000789595"/>
    </source>
</evidence>
<feature type="coiled-coil region" evidence="1">
    <location>
        <begin position="638"/>
        <end position="668"/>
    </location>
</feature>
<dbReference type="Proteomes" id="UP000789595">
    <property type="component" value="Unassembled WGS sequence"/>
</dbReference>